<sequence>MPHNSTHIFAGEADEPEVQTESDGTVFVRFFEGDTRVVISGSAERVGALLGAPADLVRLHAAHRADPVEREAG</sequence>
<dbReference type="EMBL" id="CP036402">
    <property type="protein sequence ID" value="QBI19376.1"/>
    <property type="molecule type" value="Genomic_DNA"/>
</dbReference>
<dbReference type="Proteomes" id="UP000291469">
    <property type="component" value="Chromosome"/>
</dbReference>
<proteinExistence type="predicted"/>
<feature type="region of interest" description="Disordered" evidence="1">
    <location>
        <begin position="1"/>
        <end position="21"/>
    </location>
</feature>
<organism evidence="2 3">
    <name type="scientific">Egibacter rhizosphaerae</name>
    <dbReference type="NCBI Taxonomy" id="1670831"/>
    <lineage>
        <taxon>Bacteria</taxon>
        <taxon>Bacillati</taxon>
        <taxon>Actinomycetota</taxon>
        <taxon>Nitriliruptoria</taxon>
        <taxon>Egibacterales</taxon>
        <taxon>Egibacteraceae</taxon>
        <taxon>Egibacter</taxon>
    </lineage>
</organism>
<gene>
    <name evidence="2" type="ORF">ER308_07325</name>
</gene>
<protein>
    <submittedName>
        <fullName evidence="2">Uncharacterized protein</fullName>
    </submittedName>
</protein>
<evidence type="ECO:0000313" key="2">
    <source>
        <dbReference type="EMBL" id="QBI19376.1"/>
    </source>
</evidence>
<accession>A0A411YDW5</accession>
<dbReference type="RefSeq" id="WP_131154373.1">
    <property type="nucleotide sequence ID" value="NZ_CP036402.1"/>
</dbReference>
<keyword evidence="3" id="KW-1185">Reference proteome</keyword>
<evidence type="ECO:0000256" key="1">
    <source>
        <dbReference type="SAM" id="MobiDB-lite"/>
    </source>
</evidence>
<dbReference type="AlphaFoldDB" id="A0A411YDW5"/>
<name>A0A411YDW5_9ACTN</name>
<evidence type="ECO:0000313" key="3">
    <source>
        <dbReference type="Proteomes" id="UP000291469"/>
    </source>
</evidence>
<dbReference type="KEGG" id="erz:ER308_07325"/>
<reference evidence="2 3" key="1">
    <citation type="submission" date="2019-01" db="EMBL/GenBank/DDBJ databases">
        <title>Egibacter rhizosphaerae EGI 80759T.</title>
        <authorList>
            <person name="Chen D.-D."/>
            <person name="Tian Y."/>
            <person name="Jiao J.-Y."/>
            <person name="Zhang X.-T."/>
            <person name="Zhang Y.-G."/>
            <person name="Zhang Y."/>
            <person name="Xiao M."/>
            <person name="Shu W.-S."/>
            <person name="Li W.-J."/>
        </authorList>
    </citation>
    <scope>NUCLEOTIDE SEQUENCE [LARGE SCALE GENOMIC DNA]</scope>
    <source>
        <strain evidence="2 3">EGI 80759</strain>
    </source>
</reference>